<dbReference type="RefSeq" id="WP_253744453.1">
    <property type="nucleotide sequence ID" value="NZ_BAABKA010000015.1"/>
</dbReference>
<organism evidence="1 2">
    <name type="scientific">Nonomuraea thailandensis</name>
    <dbReference type="NCBI Taxonomy" id="1188745"/>
    <lineage>
        <taxon>Bacteria</taxon>
        <taxon>Bacillati</taxon>
        <taxon>Actinomycetota</taxon>
        <taxon>Actinomycetes</taxon>
        <taxon>Streptosporangiales</taxon>
        <taxon>Streptosporangiaceae</taxon>
        <taxon>Nonomuraea</taxon>
    </lineage>
</organism>
<dbReference type="AlphaFoldDB" id="A0A9X2GGN8"/>
<gene>
    <name evidence="1" type="ORF">HD597_004340</name>
</gene>
<accession>A0A9X2GGN8</accession>
<evidence type="ECO:0000313" key="1">
    <source>
        <dbReference type="EMBL" id="MCP2357320.1"/>
    </source>
</evidence>
<comment type="caution">
    <text evidence="1">The sequence shown here is derived from an EMBL/GenBank/DDBJ whole genome shotgun (WGS) entry which is preliminary data.</text>
</comment>
<dbReference type="Proteomes" id="UP001139648">
    <property type="component" value="Unassembled WGS sequence"/>
</dbReference>
<reference evidence="1" key="1">
    <citation type="submission" date="2022-06" db="EMBL/GenBank/DDBJ databases">
        <title>Sequencing the genomes of 1000 actinobacteria strains.</title>
        <authorList>
            <person name="Klenk H.-P."/>
        </authorList>
    </citation>
    <scope>NUCLEOTIDE SEQUENCE</scope>
    <source>
        <strain evidence="1">DSM 46694</strain>
    </source>
</reference>
<evidence type="ECO:0000313" key="2">
    <source>
        <dbReference type="Proteomes" id="UP001139648"/>
    </source>
</evidence>
<keyword evidence="2" id="KW-1185">Reference proteome</keyword>
<proteinExistence type="predicted"/>
<protein>
    <submittedName>
        <fullName evidence="1">Uncharacterized protein</fullName>
    </submittedName>
</protein>
<sequence length="89" mass="9666">MGRYFVAPGGLRIQPVDVLPSNAHWVFVRMIAPDVRPGEVWYLVTQGGAAVGRLPGYYQLHELTDLLETLGLTLADLREAGDDAETGTA</sequence>
<name>A0A9X2GGN8_9ACTN</name>
<dbReference type="EMBL" id="JAMZEB010000002">
    <property type="protein sequence ID" value="MCP2357320.1"/>
    <property type="molecule type" value="Genomic_DNA"/>
</dbReference>